<keyword evidence="2" id="KW-1185">Reference proteome</keyword>
<name>A0ACC3MED7_9PEZI</name>
<evidence type="ECO:0000313" key="2">
    <source>
        <dbReference type="Proteomes" id="UP001281147"/>
    </source>
</evidence>
<dbReference type="Proteomes" id="UP001281147">
    <property type="component" value="Unassembled WGS sequence"/>
</dbReference>
<comment type="caution">
    <text evidence="1">The sequence shown here is derived from an EMBL/GenBank/DDBJ whole genome shotgun (WGS) entry which is preliminary data.</text>
</comment>
<reference evidence="1" key="1">
    <citation type="submission" date="2023-07" db="EMBL/GenBank/DDBJ databases">
        <title>Black Yeasts Isolated from many extreme environments.</title>
        <authorList>
            <person name="Coleine C."/>
            <person name="Stajich J.E."/>
            <person name="Selbmann L."/>
        </authorList>
    </citation>
    <scope>NUCLEOTIDE SEQUENCE</scope>
    <source>
        <strain evidence="1">CCFEE 5714</strain>
    </source>
</reference>
<organism evidence="1 2">
    <name type="scientific">Vermiconidia calcicola</name>
    <dbReference type="NCBI Taxonomy" id="1690605"/>
    <lineage>
        <taxon>Eukaryota</taxon>
        <taxon>Fungi</taxon>
        <taxon>Dikarya</taxon>
        <taxon>Ascomycota</taxon>
        <taxon>Pezizomycotina</taxon>
        <taxon>Dothideomycetes</taxon>
        <taxon>Dothideomycetidae</taxon>
        <taxon>Mycosphaerellales</taxon>
        <taxon>Extremaceae</taxon>
        <taxon>Vermiconidia</taxon>
    </lineage>
</organism>
<evidence type="ECO:0000313" key="1">
    <source>
        <dbReference type="EMBL" id="KAK3686836.1"/>
    </source>
</evidence>
<gene>
    <name evidence="1" type="ORF">LTR37_019427</name>
</gene>
<accession>A0ACC3MED7</accession>
<dbReference type="EMBL" id="JAUTXU010000300">
    <property type="protein sequence ID" value="KAK3686836.1"/>
    <property type="molecule type" value="Genomic_DNA"/>
</dbReference>
<protein>
    <submittedName>
        <fullName evidence="1">Uncharacterized protein</fullName>
    </submittedName>
</protein>
<proteinExistence type="predicted"/>
<sequence>MHAWNTVALPIATQIITEFEARGEPPGPTRMSAYERLGAAASLVKVGMDDMKLLIQGSGMRAIGTAGLNGCTCVVFLGATAILFAHIAPYDGQSTEDDSRNIHQASQDHHDRWLRAALATLRQNSDHFPPASTAWGIFSCMERPGQTPYTDERIRRQVLGYLQATGYSVQQAFYREIDAGQVVPPKGEIVAMFNPGAELYIEDKKFWPRSQGQSSSSGTTAGPSSASTQSDTQNASAKLWWNYPVGVDKNGHQTLTCVIQGKRVVLNAMWKGDPAPQLYMLAEYRQTRVSGSLLEVDIQGKAFQLERPQ</sequence>